<dbReference type="InterPro" id="IPR036942">
    <property type="entry name" value="Beta-barrel_TonB_sf"/>
</dbReference>
<keyword evidence="5" id="KW-0812">Transmembrane</keyword>
<reference evidence="11" key="1">
    <citation type="submission" date="2021-04" db="EMBL/GenBank/DDBJ databases">
        <title>novel species isolated from subtropical streams in China.</title>
        <authorList>
            <person name="Lu H."/>
        </authorList>
    </citation>
    <scope>NUCLEOTIDE SEQUENCE</scope>
    <source>
        <strain evidence="11">FT137W</strain>
    </source>
</reference>
<sequence length="1049" mass="113436">MSKRNMIFRKNLVAHALVLAFGGSALTIGVAPMAFAQSNATSTIYGQVASPAGATVQINNTDTGLKRTINLDAAGRYSVTALPAGHYRVELVRDGKVVSTQEFDAVIGQGMEASFAAAAAQQVTVSAVRTRIDISNTNNGAIFTAKELAKLPVATNLNSIILLAPNTTRADAAYGGVSFGGSGVSENAFYVNGFPVTNPLTQLGSSELPFGAIGQASIITGGFGAEFGRSIGGVLNVTTKSGTNKWETGVTASFTPQNTRSKTDDIYYPVTGDANNKATDGTIHFRRNNNTDKQSYYGAYLGGPIIEDKLFMFLAVDQTKTDTGRNSSAQSTTLTRDGWTTNNTENTRYLAKFDFNINDDHRLEWTSIGDNNTQTVKTFGLNDPTPSNAMSAADYMSSTPGGTKYTEFRAKNAGASGSVSNALKYTGNFTDNLTFTTLYGVGSAPRATTYEDYDVNSNLRSVGATTPRQRVPALDAQGLYKNYQKFSGNIAKPGDDEIKSFRADLEWKAGQHTIRGGIDHNVITSENAGVFRAGGGSWTYRNVPTGSEFSPVLLSGGRAGIVGNFGGYGTQGYYVRLANFTSVTDASATQSAQYIEDRYQVTKNLLIVAGIRNEQYTNKDGEGRKFIDMKNQIAPRLSASWDVNGDSSLKVFGSTGRYYLQLPTQVAARAASRSTLTSQDFTYTGIDNLGQPTGLVAINTPYSVDGEYGNQKNINAVVMKDLKPNFQDEVTLGFEKAYSPTLNFGAKVTYRKLGAGIDDNCDTRRAFDFAKKNGIPVVSKDFMSCYIFNPGSDATVFIDGHDQFGQIIPGAGKWATFSAAELGFPKASRSYKALDLFVEHPMRNGWYGKVNYTWSRSYGNMEGQTRSDTGQTDVAVTAAWDFPEFTPYSTGLLPNDRTHQFKAFGFYEVTPEFNVGANLLVQSGRPKVCLGTNIDAENGDLDPLGKIYGGPGYGAEYFWCGGKPAPRGSLGRLPFEKRLDLSFAYKPVVLKGISFKVDVFNALNSQTILARQEAYDDGSGEGILSNYGEGRTFQTPRTMKFSVEYHHKF</sequence>
<dbReference type="SUPFAM" id="SSF49478">
    <property type="entry name" value="Cna protein B-type domain"/>
    <property type="match status" value="1"/>
</dbReference>
<dbReference type="EMBL" id="JAGSPJ010000004">
    <property type="protein sequence ID" value="MBR7800335.1"/>
    <property type="molecule type" value="Genomic_DNA"/>
</dbReference>
<dbReference type="RefSeq" id="WP_212675481.1">
    <property type="nucleotide sequence ID" value="NZ_JAGSPJ010000004.1"/>
</dbReference>
<evidence type="ECO:0000256" key="3">
    <source>
        <dbReference type="ARBA" id="ARBA00022448"/>
    </source>
</evidence>
<feature type="domain" description="TonB-dependent receptor plug" evidence="9">
    <location>
        <begin position="142"/>
        <end position="234"/>
    </location>
</feature>
<comment type="caution">
    <text evidence="11">The sequence shown here is derived from an EMBL/GenBank/DDBJ whole genome shotgun (WGS) entry which is preliminary data.</text>
</comment>
<dbReference type="Pfam" id="PF07715">
    <property type="entry name" value="Plug"/>
    <property type="match status" value="1"/>
</dbReference>
<dbReference type="Gene3D" id="2.170.130.10">
    <property type="entry name" value="TonB-dependent receptor, plug domain"/>
    <property type="match status" value="1"/>
</dbReference>
<evidence type="ECO:0000256" key="1">
    <source>
        <dbReference type="ARBA" id="ARBA00004571"/>
    </source>
</evidence>
<dbReference type="AlphaFoldDB" id="A0A941E0U0"/>
<dbReference type="PANTHER" id="PTHR30069:SF46">
    <property type="entry name" value="OAR PROTEIN"/>
    <property type="match status" value="1"/>
</dbReference>
<evidence type="ECO:0000256" key="7">
    <source>
        <dbReference type="ARBA" id="ARBA00023170"/>
    </source>
</evidence>
<feature type="domain" description="TonB-dependent transporter Oar-like beta-barrel" evidence="10">
    <location>
        <begin position="621"/>
        <end position="909"/>
    </location>
</feature>
<dbReference type="Pfam" id="PF25183">
    <property type="entry name" value="OMP_b-brl_4"/>
    <property type="match status" value="2"/>
</dbReference>
<dbReference type="InterPro" id="IPR012910">
    <property type="entry name" value="Plug_dom"/>
</dbReference>
<protein>
    <submittedName>
        <fullName evidence="11">TonB-dependent receptor</fullName>
    </submittedName>
</protein>
<comment type="similarity">
    <text evidence="2">Belongs to the TonB-dependent receptor family.</text>
</comment>
<accession>A0A941E0U0</accession>
<proteinExistence type="inferred from homology"/>
<keyword evidence="12" id="KW-1185">Reference proteome</keyword>
<evidence type="ECO:0000313" key="12">
    <source>
        <dbReference type="Proteomes" id="UP000678545"/>
    </source>
</evidence>
<evidence type="ECO:0000256" key="5">
    <source>
        <dbReference type="ARBA" id="ARBA00022692"/>
    </source>
</evidence>
<evidence type="ECO:0000259" key="10">
    <source>
        <dbReference type="Pfam" id="PF25183"/>
    </source>
</evidence>
<keyword evidence="7 11" id="KW-0675">Receptor</keyword>
<evidence type="ECO:0000313" key="11">
    <source>
        <dbReference type="EMBL" id="MBR7800335.1"/>
    </source>
</evidence>
<evidence type="ECO:0000259" key="9">
    <source>
        <dbReference type="Pfam" id="PF07715"/>
    </source>
</evidence>
<dbReference type="InterPro" id="IPR057601">
    <property type="entry name" value="Oar-like_b-barrel"/>
</dbReference>
<keyword evidence="6" id="KW-0472">Membrane</keyword>
<keyword evidence="4" id="KW-1134">Transmembrane beta strand</keyword>
<evidence type="ECO:0000256" key="8">
    <source>
        <dbReference type="ARBA" id="ARBA00023237"/>
    </source>
</evidence>
<dbReference type="Pfam" id="PF13620">
    <property type="entry name" value="CarboxypepD_reg"/>
    <property type="match status" value="1"/>
</dbReference>
<feature type="domain" description="TonB-dependent transporter Oar-like beta-barrel" evidence="10">
    <location>
        <begin position="340"/>
        <end position="617"/>
    </location>
</feature>
<dbReference type="Proteomes" id="UP000678545">
    <property type="component" value="Unassembled WGS sequence"/>
</dbReference>
<dbReference type="Gene3D" id="2.40.170.20">
    <property type="entry name" value="TonB-dependent receptor, beta-barrel domain"/>
    <property type="match status" value="1"/>
</dbReference>
<evidence type="ECO:0000256" key="2">
    <source>
        <dbReference type="ARBA" id="ARBA00009810"/>
    </source>
</evidence>
<evidence type="ECO:0000256" key="6">
    <source>
        <dbReference type="ARBA" id="ARBA00023136"/>
    </source>
</evidence>
<name>A0A941E0U0_9BURK</name>
<keyword evidence="3" id="KW-0813">Transport</keyword>
<gene>
    <name evidence="11" type="ORF">KDM90_10055</name>
</gene>
<comment type="subcellular location">
    <subcellularLocation>
        <location evidence="1">Cell outer membrane</location>
        <topology evidence="1">Multi-pass membrane protein</topology>
    </subcellularLocation>
</comment>
<dbReference type="InterPro" id="IPR039426">
    <property type="entry name" value="TonB-dep_rcpt-like"/>
</dbReference>
<dbReference type="InterPro" id="IPR037066">
    <property type="entry name" value="Plug_dom_sf"/>
</dbReference>
<dbReference type="PANTHER" id="PTHR30069">
    <property type="entry name" value="TONB-DEPENDENT OUTER MEMBRANE RECEPTOR"/>
    <property type="match status" value="1"/>
</dbReference>
<dbReference type="GO" id="GO:0009279">
    <property type="term" value="C:cell outer membrane"/>
    <property type="evidence" value="ECO:0007669"/>
    <property type="project" value="UniProtKB-SubCell"/>
</dbReference>
<keyword evidence="8" id="KW-0998">Cell outer membrane</keyword>
<dbReference type="GO" id="GO:0015344">
    <property type="term" value="F:siderophore uptake transmembrane transporter activity"/>
    <property type="evidence" value="ECO:0007669"/>
    <property type="project" value="TreeGrafter"/>
</dbReference>
<dbReference type="SUPFAM" id="SSF56935">
    <property type="entry name" value="Porins"/>
    <property type="match status" value="1"/>
</dbReference>
<evidence type="ECO:0000256" key="4">
    <source>
        <dbReference type="ARBA" id="ARBA00022452"/>
    </source>
</evidence>
<dbReference type="GO" id="GO:0044718">
    <property type="term" value="P:siderophore transmembrane transport"/>
    <property type="evidence" value="ECO:0007669"/>
    <property type="project" value="TreeGrafter"/>
</dbReference>
<organism evidence="11 12">
    <name type="scientific">Undibacterium fentianense</name>
    <dbReference type="NCBI Taxonomy" id="2828728"/>
    <lineage>
        <taxon>Bacteria</taxon>
        <taxon>Pseudomonadati</taxon>
        <taxon>Pseudomonadota</taxon>
        <taxon>Betaproteobacteria</taxon>
        <taxon>Burkholderiales</taxon>
        <taxon>Oxalobacteraceae</taxon>
        <taxon>Undibacterium</taxon>
    </lineage>
</organism>